<feature type="domain" description="Formamidopyrimidine-DNA glycosylase catalytic" evidence="17">
    <location>
        <begin position="2"/>
        <end position="93"/>
    </location>
</feature>
<evidence type="ECO:0000256" key="8">
    <source>
        <dbReference type="ARBA" id="ARBA00022833"/>
    </source>
</evidence>
<dbReference type="PANTHER" id="PTHR42697:SF3">
    <property type="entry name" value="ENDONUCLEASE 8 1"/>
    <property type="match status" value="1"/>
</dbReference>
<keyword evidence="5" id="KW-0227">DNA damage</keyword>
<evidence type="ECO:0000256" key="13">
    <source>
        <dbReference type="ARBA" id="ARBA00023295"/>
    </source>
</evidence>
<protein>
    <recommendedName>
        <fullName evidence="3">DNA-(apurinic or apyrimidinic site) lyase</fullName>
        <ecNumber evidence="3">4.2.99.18</ecNumber>
    </recommendedName>
</protein>
<keyword evidence="9" id="KW-0238">DNA-binding</keyword>
<dbReference type="SMART" id="SM00898">
    <property type="entry name" value="Fapy_DNA_glyco"/>
    <property type="match status" value="1"/>
</dbReference>
<evidence type="ECO:0000256" key="10">
    <source>
        <dbReference type="ARBA" id="ARBA00023204"/>
    </source>
</evidence>
<keyword evidence="10" id="KW-0234">DNA repair</keyword>
<keyword evidence="19" id="KW-1185">Reference proteome</keyword>
<dbReference type="Pfam" id="PF06831">
    <property type="entry name" value="H2TH"/>
    <property type="match status" value="1"/>
</dbReference>
<evidence type="ECO:0000256" key="9">
    <source>
        <dbReference type="ARBA" id="ARBA00023125"/>
    </source>
</evidence>
<keyword evidence="4" id="KW-0479">Metal-binding</keyword>
<dbReference type="InterPro" id="IPR035937">
    <property type="entry name" value="FPG_N"/>
</dbReference>
<dbReference type="eggNOG" id="COG0266">
    <property type="taxonomic scope" value="Bacteria"/>
</dbReference>
<comment type="similarity">
    <text evidence="2">Belongs to the FPG family.</text>
</comment>
<dbReference type="PROSITE" id="PS51068">
    <property type="entry name" value="FPG_CAT"/>
    <property type="match status" value="1"/>
</dbReference>
<evidence type="ECO:0000256" key="14">
    <source>
        <dbReference type="ARBA" id="ARBA00044632"/>
    </source>
</evidence>
<sequence>MPEGHVIHRLAASYTEAFAGRATRSSSPQGRFADSAALIDGRPLDAAEAYGKHLFCHFGPDIVHIHLGMAGKTSLHHAPQDTDALLAERPVTGAVRWRLENDDAWCDLRGPAICRLVDDDARRVVLARLGPDPLRQDAEPDQAWARVHRSKRSIAELLMDQKIFAGVGNIFRAEVLYRAGMDPMLPGVGLSRADFDLIWDDLVELMAYAVRHGRIDTVRDEHSPETTGRAPRQDRHGGEVYVYRRAALPCHVCDTPVRTVVVAQRNLFWCPGCQPEPAGASA</sequence>
<dbReference type="GO" id="GO:0008270">
    <property type="term" value="F:zinc ion binding"/>
    <property type="evidence" value="ECO:0007669"/>
    <property type="project" value="UniProtKB-KW"/>
</dbReference>
<keyword evidence="8" id="KW-0862">Zinc</keyword>
<comment type="cofactor">
    <cofactor evidence="1">
        <name>Zn(2+)</name>
        <dbReference type="ChEBI" id="CHEBI:29105"/>
    </cofactor>
</comment>
<dbReference type="InterPro" id="IPR015886">
    <property type="entry name" value="H2TH_FPG"/>
</dbReference>
<dbReference type="FunFam" id="1.10.8.50:FF:000003">
    <property type="entry name" value="Formamidopyrimidine-DNA glycosylase"/>
    <property type="match status" value="1"/>
</dbReference>
<feature type="domain" description="FPG-type" evidence="16">
    <location>
        <begin position="241"/>
        <end position="275"/>
    </location>
</feature>
<dbReference type="PROSITE" id="PS51066">
    <property type="entry name" value="ZF_FPG_2"/>
    <property type="match status" value="1"/>
</dbReference>
<organism evidence="18 19">
    <name type="scientific">Austwickia chelonae NBRC 105200</name>
    <dbReference type="NCBI Taxonomy" id="1184607"/>
    <lineage>
        <taxon>Bacteria</taxon>
        <taxon>Bacillati</taxon>
        <taxon>Actinomycetota</taxon>
        <taxon>Actinomycetes</taxon>
        <taxon>Micrococcales</taxon>
        <taxon>Dermatophilaceae</taxon>
        <taxon>Austwickia</taxon>
    </lineage>
</organism>
<dbReference type="GO" id="GO:0003690">
    <property type="term" value="F:double-stranded DNA binding"/>
    <property type="evidence" value="ECO:0007669"/>
    <property type="project" value="UniProtKB-ARBA"/>
</dbReference>
<dbReference type="InterPro" id="IPR000214">
    <property type="entry name" value="Znf_DNA_glyclase/AP_lyase"/>
</dbReference>
<name>K6V877_9MICO</name>
<dbReference type="Gene3D" id="1.10.8.50">
    <property type="match status" value="1"/>
</dbReference>
<evidence type="ECO:0000256" key="12">
    <source>
        <dbReference type="ARBA" id="ARBA00023268"/>
    </source>
</evidence>
<dbReference type="Gene3D" id="3.20.190.10">
    <property type="entry name" value="MutM-like, N-terminal"/>
    <property type="match status" value="1"/>
</dbReference>
<dbReference type="PANTHER" id="PTHR42697">
    <property type="entry name" value="ENDONUCLEASE 8"/>
    <property type="match status" value="1"/>
</dbReference>
<dbReference type="RefSeq" id="WP_006503183.1">
    <property type="nucleotide sequence ID" value="NZ_BAGZ01000009.1"/>
</dbReference>
<evidence type="ECO:0000256" key="11">
    <source>
        <dbReference type="ARBA" id="ARBA00023239"/>
    </source>
</evidence>
<reference evidence="18 19" key="1">
    <citation type="submission" date="2012-08" db="EMBL/GenBank/DDBJ databases">
        <title>Whole genome shotgun sequence of Austwickia chelonae NBRC 105200.</title>
        <authorList>
            <person name="Yoshida I."/>
            <person name="Hosoyama A."/>
            <person name="Tsuchikane K."/>
            <person name="Katsumata H."/>
            <person name="Ando Y."/>
            <person name="Ohji S."/>
            <person name="Hamada M."/>
            <person name="Tamura T."/>
            <person name="Yamazoe A."/>
            <person name="Yamazaki S."/>
            <person name="Fujita N."/>
        </authorList>
    </citation>
    <scope>NUCLEOTIDE SEQUENCE [LARGE SCALE GENOMIC DNA]</scope>
    <source>
        <strain evidence="18 19">NBRC 105200</strain>
    </source>
</reference>
<evidence type="ECO:0000256" key="5">
    <source>
        <dbReference type="ARBA" id="ARBA00022763"/>
    </source>
</evidence>
<dbReference type="InterPro" id="IPR010663">
    <property type="entry name" value="Znf_FPG/IleRS"/>
</dbReference>
<dbReference type="GO" id="GO:0006284">
    <property type="term" value="P:base-excision repair"/>
    <property type="evidence" value="ECO:0007669"/>
    <property type="project" value="InterPro"/>
</dbReference>
<evidence type="ECO:0000256" key="7">
    <source>
        <dbReference type="ARBA" id="ARBA00022801"/>
    </source>
</evidence>
<evidence type="ECO:0000313" key="18">
    <source>
        <dbReference type="EMBL" id="GAB78428.1"/>
    </source>
</evidence>
<dbReference type="InterPro" id="IPR012319">
    <property type="entry name" value="FPG_cat"/>
</dbReference>
<dbReference type="AlphaFoldDB" id="K6V877"/>
<dbReference type="GO" id="GO:0003684">
    <property type="term" value="F:damaged DNA binding"/>
    <property type="evidence" value="ECO:0007669"/>
    <property type="project" value="InterPro"/>
</dbReference>
<comment type="caution">
    <text evidence="18">The sequence shown here is derived from an EMBL/GenBank/DDBJ whole genome shotgun (WGS) entry which is preliminary data.</text>
</comment>
<keyword evidence="7" id="KW-0378">Hydrolase</keyword>
<dbReference type="GO" id="GO:0000703">
    <property type="term" value="F:oxidized pyrimidine nucleobase lesion DNA N-glycosylase activity"/>
    <property type="evidence" value="ECO:0007669"/>
    <property type="project" value="TreeGrafter"/>
</dbReference>
<dbReference type="EC" id="4.2.99.18" evidence="3"/>
<evidence type="ECO:0000259" key="17">
    <source>
        <dbReference type="PROSITE" id="PS51068"/>
    </source>
</evidence>
<evidence type="ECO:0000259" key="16">
    <source>
        <dbReference type="PROSITE" id="PS51066"/>
    </source>
</evidence>
<proteinExistence type="inferred from homology"/>
<evidence type="ECO:0000313" key="19">
    <source>
        <dbReference type="Proteomes" id="UP000008495"/>
    </source>
</evidence>
<evidence type="ECO:0000256" key="6">
    <source>
        <dbReference type="ARBA" id="ARBA00022771"/>
    </source>
</evidence>
<evidence type="ECO:0000256" key="4">
    <source>
        <dbReference type="ARBA" id="ARBA00022723"/>
    </source>
</evidence>
<keyword evidence="13" id="KW-0326">Glycosidase</keyword>
<dbReference type="GO" id="GO:0140078">
    <property type="term" value="F:class I DNA-(apurinic or apyrimidinic site) endonuclease activity"/>
    <property type="evidence" value="ECO:0007669"/>
    <property type="project" value="UniProtKB-EC"/>
</dbReference>
<dbReference type="CDD" id="cd08970">
    <property type="entry name" value="AcNei1_N"/>
    <property type="match status" value="1"/>
</dbReference>
<dbReference type="SUPFAM" id="SSF46946">
    <property type="entry name" value="S13-like H2TH domain"/>
    <property type="match status" value="1"/>
</dbReference>
<dbReference type="SUPFAM" id="SSF81624">
    <property type="entry name" value="N-terminal domain of MutM-like DNA repair proteins"/>
    <property type="match status" value="1"/>
</dbReference>
<dbReference type="GO" id="GO:0008534">
    <property type="term" value="F:oxidized purine nucleobase lesion DNA N-glycosylase activity"/>
    <property type="evidence" value="ECO:0007669"/>
    <property type="project" value="UniProtKB-ARBA"/>
</dbReference>
<gene>
    <name evidence="18" type="ORF">AUCHE_09_00340</name>
</gene>
<evidence type="ECO:0000256" key="15">
    <source>
        <dbReference type="PROSITE-ProRule" id="PRU00391"/>
    </source>
</evidence>
<dbReference type="STRING" id="100225.SAMN05421595_2695"/>
<dbReference type="Pfam" id="PF06827">
    <property type="entry name" value="zf-FPG_IleRS"/>
    <property type="match status" value="1"/>
</dbReference>
<dbReference type="GO" id="GO:0006979">
    <property type="term" value="P:response to oxidative stress"/>
    <property type="evidence" value="ECO:0007669"/>
    <property type="project" value="UniProtKB-ARBA"/>
</dbReference>
<keyword evidence="6 15" id="KW-0863">Zinc-finger</keyword>
<dbReference type="InterPro" id="IPR010979">
    <property type="entry name" value="Ribosomal_uS13-like_H2TH"/>
</dbReference>
<dbReference type="SUPFAM" id="SSF57716">
    <property type="entry name" value="Glucocorticoid receptor-like (DNA-binding domain)"/>
    <property type="match status" value="1"/>
</dbReference>
<dbReference type="OrthoDB" id="9800855at2"/>
<evidence type="ECO:0000256" key="3">
    <source>
        <dbReference type="ARBA" id="ARBA00012720"/>
    </source>
</evidence>
<comment type="catalytic activity">
    <reaction evidence="14">
        <text>2'-deoxyribonucleotide-(2'-deoxyribose 5'-phosphate)-2'-deoxyribonucleotide-DNA = a 3'-end 2'-deoxyribonucleotide-(2,3-dehydro-2,3-deoxyribose 5'-phosphate)-DNA + a 5'-end 5'-phospho-2'-deoxyribonucleoside-DNA + H(+)</text>
        <dbReference type="Rhea" id="RHEA:66592"/>
        <dbReference type="Rhea" id="RHEA-COMP:13180"/>
        <dbReference type="Rhea" id="RHEA-COMP:16897"/>
        <dbReference type="Rhea" id="RHEA-COMP:17067"/>
        <dbReference type="ChEBI" id="CHEBI:15378"/>
        <dbReference type="ChEBI" id="CHEBI:136412"/>
        <dbReference type="ChEBI" id="CHEBI:157695"/>
        <dbReference type="ChEBI" id="CHEBI:167181"/>
        <dbReference type="EC" id="4.2.99.18"/>
    </reaction>
</comment>
<evidence type="ECO:0000256" key="2">
    <source>
        <dbReference type="ARBA" id="ARBA00009409"/>
    </source>
</evidence>
<dbReference type="EMBL" id="BAGZ01000009">
    <property type="protein sequence ID" value="GAB78428.1"/>
    <property type="molecule type" value="Genomic_DNA"/>
</dbReference>
<accession>K6V877</accession>
<dbReference type="SMART" id="SM01232">
    <property type="entry name" value="H2TH"/>
    <property type="match status" value="1"/>
</dbReference>
<dbReference type="Proteomes" id="UP000008495">
    <property type="component" value="Unassembled WGS sequence"/>
</dbReference>
<evidence type="ECO:0000256" key="1">
    <source>
        <dbReference type="ARBA" id="ARBA00001947"/>
    </source>
</evidence>
<keyword evidence="11" id="KW-0456">Lyase</keyword>
<dbReference type="Pfam" id="PF01149">
    <property type="entry name" value="Fapy_DNA_glyco"/>
    <property type="match status" value="1"/>
</dbReference>
<keyword evidence="12" id="KW-0511">Multifunctional enzyme</keyword>